<feature type="region of interest" description="Disordered" evidence="1">
    <location>
        <begin position="1"/>
        <end position="24"/>
    </location>
</feature>
<feature type="compositionally biased region" description="Basic and acidic residues" evidence="1">
    <location>
        <begin position="77"/>
        <end position="92"/>
    </location>
</feature>
<comment type="caution">
    <text evidence="2">The sequence shown here is derived from an EMBL/GenBank/DDBJ whole genome shotgun (WGS) entry which is preliminary data.</text>
</comment>
<feature type="region of interest" description="Disordered" evidence="1">
    <location>
        <begin position="64"/>
        <end position="92"/>
    </location>
</feature>
<protein>
    <submittedName>
        <fullName evidence="2">Uncharacterized protein</fullName>
    </submittedName>
</protein>
<gene>
    <name evidence="2" type="ORF">GCM10010994_52450</name>
</gene>
<dbReference type="AlphaFoldDB" id="A0A916XNR2"/>
<reference evidence="2" key="1">
    <citation type="journal article" date="2014" name="Int. J. Syst. Evol. Microbiol.">
        <title>Complete genome sequence of Corynebacterium casei LMG S-19264T (=DSM 44701T), isolated from a smear-ripened cheese.</title>
        <authorList>
            <consortium name="US DOE Joint Genome Institute (JGI-PGF)"/>
            <person name="Walter F."/>
            <person name="Albersmeier A."/>
            <person name="Kalinowski J."/>
            <person name="Ruckert C."/>
        </authorList>
    </citation>
    <scope>NUCLEOTIDE SEQUENCE</scope>
    <source>
        <strain evidence="2">CGMCC 1.12919</strain>
    </source>
</reference>
<reference evidence="2" key="2">
    <citation type="submission" date="2020-09" db="EMBL/GenBank/DDBJ databases">
        <authorList>
            <person name="Sun Q."/>
            <person name="Zhou Y."/>
        </authorList>
    </citation>
    <scope>NUCLEOTIDE SEQUENCE</scope>
    <source>
        <strain evidence="2">CGMCC 1.12919</strain>
    </source>
</reference>
<feature type="compositionally biased region" description="Basic and acidic residues" evidence="1">
    <location>
        <begin position="15"/>
        <end position="24"/>
    </location>
</feature>
<keyword evidence="3" id="KW-1185">Reference proteome</keyword>
<evidence type="ECO:0000313" key="2">
    <source>
        <dbReference type="EMBL" id="GGC87999.1"/>
    </source>
</evidence>
<evidence type="ECO:0000313" key="3">
    <source>
        <dbReference type="Proteomes" id="UP000637002"/>
    </source>
</evidence>
<name>A0A916XNR2_9HYPH</name>
<proteinExistence type="predicted"/>
<organism evidence="2 3">
    <name type="scientific">Chelatococcus reniformis</name>
    <dbReference type="NCBI Taxonomy" id="1494448"/>
    <lineage>
        <taxon>Bacteria</taxon>
        <taxon>Pseudomonadati</taxon>
        <taxon>Pseudomonadota</taxon>
        <taxon>Alphaproteobacteria</taxon>
        <taxon>Hyphomicrobiales</taxon>
        <taxon>Chelatococcaceae</taxon>
        <taxon>Chelatococcus</taxon>
    </lineage>
</organism>
<evidence type="ECO:0000256" key="1">
    <source>
        <dbReference type="SAM" id="MobiDB-lite"/>
    </source>
</evidence>
<dbReference type="Proteomes" id="UP000637002">
    <property type="component" value="Unassembled WGS sequence"/>
</dbReference>
<sequence length="92" mass="10101">MDVKLPVAPRHFRQHGRELSGADRKRYGNSQAAAKVTGGQDRFFGHVYLRDDFGGVISKRDPGFREGGAAGGSCEELDAKLRFKPEEPPADD</sequence>
<dbReference type="EMBL" id="BMGG01000010">
    <property type="protein sequence ID" value="GGC87999.1"/>
    <property type="molecule type" value="Genomic_DNA"/>
</dbReference>
<accession>A0A916XNR2</accession>